<gene>
    <name evidence="1" type="ORF">SBRCBS47491_009973</name>
</gene>
<comment type="caution">
    <text evidence="1">The sequence shown here is derived from an EMBL/GenBank/DDBJ whole genome shotgun (WGS) entry which is preliminary data.</text>
</comment>
<protein>
    <submittedName>
        <fullName evidence="1">Uncharacterized protein</fullName>
    </submittedName>
</protein>
<name>A0ABP0CZR8_9PEZI</name>
<keyword evidence="2" id="KW-1185">Reference proteome</keyword>
<evidence type="ECO:0000313" key="1">
    <source>
        <dbReference type="EMBL" id="CAK7237431.1"/>
    </source>
</evidence>
<organism evidence="1 2">
    <name type="scientific">Sporothrix bragantina</name>
    <dbReference type="NCBI Taxonomy" id="671064"/>
    <lineage>
        <taxon>Eukaryota</taxon>
        <taxon>Fungi</taxon>
        <taxon>Dikarya</taxon>
        <taxon>Ascomycota</taxon>
        <taxon>Pezizomycotina</taxon>
        <taxon>Sordariomycetes</taxon>
        <taxon>Sordariomycetidae</taxon>
        <taxon>Ophiostomatales</taxon>
        <taxon>Ophiostomataceae</taxon>
        <taxon>Sporothrix</taxon>
    </lineage>
</organism>
<evidence type="ECO:0000313" key="2">
    <source>
        <dbReference type="Proteomes" id="UP001642406"/>
    </source>
</evidence>
<proteinExistence type="predicted"/>
<dbReference type="Proteomes" id="UP001642406">
    <property type="component" value="Unassembled WGS sequence"/>
</dbReference>
<sequence length="358" mass="41219">MSPLSPLDSFVDPTYGIVTKCPLHHHIRECFLTEMDRAVVKDQVRFQHSMHVLREEVCPRFNFQLIIEDDEGNHPELRLDMHDSRFRRIVEDYVAYRKTIPMTLDEHDLPVLRPPNHHYAALDIMENLRLALDERDRLYRISERSKRHARNAHMLLTSAMAYIRALKDLFDITEGPQRAIFDCGLISAMETERQAVHLATSIIEEHFKDKEFTNDVLFLVTKRMNSYLDVLNAHENALNCDVLTSVAIASNMRLFQASLLWAGYQTTRPLETFGIPVVVEPTAEEKATWTYETVKTEAVRRYIAAQRALDAVKTDMAGMGKNVFIDFDMYPQQNLVTGAVTFVIDQSAYADIQEDLSG</sequence>
<accession>A0ABP0CZR8</accession>
<reference evidence="1 2" key="1">
    <citation type="submission" date="2024-01" db="EMBL/GenBank/DDBJ databases">
        <authorList>
            <person name="Allen C."/>
            <person name="Tagirdzhanova G."/>
        </authorList>
    </citation>
    <scope>NUCLEOTIDE SEQUENCE [LARGE SCALE GENOMIC DNA]</scope>
</reference>
<dbReference type="EMBL" id="CAWUHC010000186">
    <property type="protein sequence ID" value="CAK7237431.1"/>
    <property type="molecule type" value="Genomic_DNA"/>
</dbReference>